<dbReference type="PROSITE" id="PS51257">
    <property type="entry name" value="PROKAR_LIPOPROTEIN"/>
    <property type="match status" value="1"/>
</dbReference>
<protein>
    <submittedName>
        <fullName evidence="4">Uncharacterized protein (TIGR02145 family)</fullName>
    </submittedName>
</protein>
<evidence type="ECO:0000256" key="1">
    <source>
        <dbReference type="SAM" id="MobiDB-lite"/>
    </source>
</evidence>
<organism evidence="4 5">
    <name type="scientific">Hallerella succinigenes</name>
    <dbReference type="NCBI Taxonomy" id="1896222"/>
    <lineage>
        <taxon>Bacteria</taxon>
        <taxon>Pseudomonadati</taxon>
        <taxon>Fibrobacterota</taxon>
        <taxon>Fibrobacteria</taxon>
        <taxon>Fibrobacterales</taxon>
        <taxon>Fibrobacteraceae</taxon>
        <taxon>Hallerella</taxon>
    </lineage>
</organism>
<dbReference type="EMBL" id="PGEX01000001">
    <property type="protein sequence ID" value="PJJ40406.1"/>
    <property type="molecule type" value="Genomic_DNA"/>
</dbReference>
<evidence type="ECO:0000313" key="5">
    <source>
        <dbReference type="Proteomes" id="UP000231134"/>
    </source>
</evidence>
<feature type="domain" description="Fibrobacter succinogenes major paralogous" evidence="3">
    <location>
        <begin position="111"/>
        <end position="296"/>
    </location>
</feature>
<dbReference type="AlphaFoldDB" id="A0A2M9A3W0"/>
<sequence>MNFAKFSLGAFALTAMLVACDSDSASAKDTEIEELSSSSAVEIASSSSTIRNDSLSSSAIESSSSSVMESSSSSETTQSSSSSENISAGSVYDATAKTLKDLRDGQTYKTVVIGEQTWMAENLNYETENSYCYDDDPSNCSKYGRLYTWAAAMDSVKLATDADNPLDCGYGKICGLSGKVQGVCPEGWHLPSYDEWNTLFTAVGGKSTAGAKLKSQTGWAAYGGITNEDSFGFSALPAGYRYYSGDYSLEGYNALFWSSTEGSSSGAYYMTLYYDYHDAPLDYYSKNYGHSVRCVKD</sequence>
<proteinExistence type="predicted"/>
<dbReference type="InterPro" id="IPR011871">
    <property type="entry name" value="Fib_succ_major"/>
</dbReference>
<keyword evidence="5" id="KW-1185">Reference proteome</keyword>
<accession>A0A2M9A3W0</accession>
<dbReference type="RefSeq" id="WP_241899400.1">
    <property type="nucleotide sequence ID" value="NZ_PGEX01000001.1"/>
</dbReference>
<reference evidence="4 5" key="1">
    <citation type="submission" date="2017-11" db="EMBL/GenBank/DDBJ databases">
        <title>Animal gut microbial communities from fecal samples from Wisconsin, USA.</title>
        <authorList>
            <person name="Neumann A."/>
        </authorList>
    </citation>
    <scope>NUCLEOTIDE SEQUENCE [LARGE SCALE GENOMIC DNA]</scope>
    <source>
        <strain evidence="4 5">UWS3</strain>
    </source>
</reference>
<dbReference type="NCBIfam" id="TIGR02145">
    <property type="entry name" value="Fib_succ_major"/>
    <property type="match status" value="1"/>
</dbReference>
<feature type="region of interest" description="Disordered" evidence="1">
    <location>
        <begin position="61"/>
        <end position="85"/>
    </location>
</feature>
<dbReference type="Pfam" id="PF09603">
    <property type="entry name" value="Fib_succ_major"/>
    <property type="match status" value="1"/>
</dbReference>
<evidence type="ECO:0000313" key="4">
    <source>
        <dbReference type="EMBL" id="PJJ40406.1"/>
    </source>
</evidence>
<gene>
    <name evidence="4" type="ORF">BGX16_0327</name>
</gene>
<comment type="caution">
    <text evidence="4">The sequence shown here is derived from an EMBL/GenBank/DDBJ whole genome shotgun (WGS) entry which is preliminary data.</text>
</comment>
<feature type="signal peptide" evidence="2">
    <location>
        <begin position="1"/>
        <end position="27"/>
    </location>
</feature>
<keyword evidence="2" id="KW-0732">Signal</keyword>
<evidence type="ECO:0000259" key="3">
    <source>
        <dbReference type="Pfam" id="PF09603"/>
    </source>
</evidence>
<evidence type="ECO:0000256" key="2">
    <source>
        <dbReference type="SAM" id="SignalP"/>
    </source>
</evidence>
<name>A0A2M9A3W0_9BACT</name>
<feature type="chain" id="PRO_5014683145" evidence="2">
    <location>
        <begin position="28"/>
        <end position="297"/>
    </location>
</feature>
<dbReference type="Proteomes" id="UP000231134">
    <property type="component" value="Unassembled WGS sequence"/>
</dbReference>